<dbReference type="InterPro" id="IPR036438">
    <property type="entry name" value="Insulin-like_sf"/>
</dbReference>
<proteinExistence type="predicted"/>
<evidence type="ECO:0000256" key="1">
    <source>
        <dbReference type="ARBA" id="ARBA00022729"/>
    </source>
</evidence>
<dbReference type="CTD" id="3565293"/>
<dbReference type="PaxDb" id="6239-F41G3.16"/>
<dbReference type="STRING" id="6239.F41G3.16.1"/>
<gene>
    <name evidence="3 5" type="primary">ins-14</name>
    <name evidence="3" type="ORF">CELE_F41G3.16</name>
    <name evidence="5" type="ORF">F41G3.16</name>
</gene>
<dbReference type="eggNOG" id="ENOG502TIUC">
    <property type="taxonomic scope" value="Eukaryota"/>
</dbReference>
<evidence type="ECO:0000313" key="5">
    <source>
        <dbReference type="WormBase" id="F41G3.16"/>
    </source>
</evidence>
<feature type="signal peptide" evidence="2">
    <location>
        <begin position="1"/>
        <end position="20"/>
    </location>
</feature>
<accession>Q7JP82</accession>
<reference evidence="3 4" key="1">
    <citation type="journal article" date="1998" name="Science">
        <title>Genome sequence of the nematode C. elegans: a platform for investigating biology.</title>
        <authorList>
            <consortium name="The C. elegans sequencing consortium"/>
            <person name="Sulson J.E."/>
            <person name="Waterston R."/>
        </authorList>
    </citation>
    <scope>NUCLEOTIDE SEQUENCE [LARGE SCALE GENOMIC DNA]</scope>
    <source>
        <strain evidence="3 4">Bristol N2</strain>
    </source>
</reference>
<dbReference type="AlphaFoldDB" id="Q7JP82"/>
<feature type="chain" id="PRO_5004289420" evidence="2">
    <location>
        <begin position="21"/>
        <end position="81"/>
    </location>
</feature>
<dbReference type="Bgee" id="WBGene00002097">
    <property type="expression patterns" value="Expressed in larva and 3 other cell types or tissues"/>
</dbReference>
<protein>
    <submittedName>
        <fullName evidence="3">INSulin related</fullName>
    </submittedName>
</protein>
<dbReference type="SMR" id="Q7JP82"/>
<sequence>MLTHLKFLLLVSLFINFAVSSEDIKCDAKFISRITKLCIHGITEDKLVRLLTRCCTSHCSKAHLKMFCTLKPHEEEPHHEI</sequence>
<dbReference type="WormBase" id="F41G3.16">
    <property type="protein sequence ID" value="CE35534"/>
    <property type="gene ID" value="WBGene00002097"/>
    <property type="gene designation" value="ins-14"/>
</dbReference>
<dbReference type="Proteomes" id="UP000001940">
    <property type="component" value="Chromosome II"/>
</dbReference>
<name>Q7JP82_CAEEL</name>
<dbReference type="RefSeq" id="NP_001022153.1">
    <property type="nucleotide sequence ID" value="NM_001026982.4"/>
</dbReference>
<keyword evidence="1 2" id="KW-0732">Signal</keyword>
<dbReference type="GeneID" id="3565293"/>
<dbReference type="FunCoup" id="Q7JP82">
    <property type="interactions" value="226"/>
</dbReference>
<dbReference type="SUPFAM" id="SSF56994">
    <property type="entry name" value="Insulin-like"/>
    <property type="match status" value="1"/>
</dbReference>
<dbReference type="KEGG" id="cel:CELE_F41G3.16"/>
<evidence type="ECO:0000313" key="4">
    <source>
        <dbReference type="Proteomes" id="UP000001940"/>
    </source>
</evidence>
<evidence type="ECO:0000256" key="2">
    <source>
        <dbReference type="SAM" id="SignalP"/>
    </source>
</evidence>
<dbReference type="OrthoDB" id="5853580at2759"/>
<dbReference type="OMA" id="CSKAHLK"/>
<dbReference type="HOGENOM" id="CLU_2576009_0_0_1"/>
<evidence type="ECO:0000313" key="3">
    <source>
        <dbReference type="EMBL" id="CCD71045.1"/>
    </source>
</evidence>
<keyword evidence="4" id="KW-1185">Reference proteome</keyword>
<dbReference type="AGR" id="WB:WBGene00002097"/>
<organism evidence="3 4">
    <name type="scientific">Caenorhabditis elegans</name>
    <dbReference type="NCBI Taxonomy" id="6239"/>
    <lineage>
        <taxon>Eukaryota</taxon>
        <taxon>Metazoa</taxon>
        <taxon>Ecdysozoa</taxon>
        <taxon>Nematoda</taxon>
        <taxon>Chromadorea</taxon>
        <taxon>Rhabditida</taxon>
        <taxon>Rhabditina</taxon>
        <taxon>Rhabditomorpha</taxon>
        <taxon>Rhabditoidea</taxon>
        <taxon>Rhabditidae</taxon>
        <taxon>Peloderinae</taxon>
        <taxon>Caenorhabditis</taxon>
    </lineage>
</organism>
<dbReference type="InParanoid" id="Q7JP82"/>
<dbReference type="EMBL" id="BX284602">
    <property type="protein sequence ID" value="CCD71045.1"/>
    <property type="molecule type" value="Genomic_DNA"/>
</dbReference>
<dbReference type="UCSC" id="F41G3.16">
    <property type="organism name" value="c. elegans"/>
</dbReference>